<organism evidence="4 5">
    <name type="scientific">Porites evermanni</name>
    <dbReference type="NCBI Taxonomy" id="104178"/>
    <lineage>
        <taxon>Eukaryota</taxon>
        <taxon>Metazoa</taxon>
        <taxon>Cnidaria</taxon>
        <taxon>Anthozoa</taxon>
        <taxon>Hexacorallia</taxon>
        <taxon>Scleractinia</taxon>
        <taxon>Fungiina</taxon>
        <taxon>Poritidae</taxon>
        <taxon>Porites</taxon>
    </lineage>
</organism>
<gene>
    <name evidence="4" type="ORF">PEVE_00036447</name>
</gene>
<dbReference type="SUPFAM" id="SSF54928">
    <property type="entry name" value="RNA-binding domain, RBD"/>
    <property type="match status" value="1"/>
</dbReference>
<dbReference type="InterPro" id="IPR035979">
    <property type="entry name" value="RBD_domain_sf"/>
</dbReference>
<accession>A0ABN8MMW5</accession>
<dbReference type="PANTHER" id="PTHR11176">
    <property type="entry name" value="BOULE-RELATED"/>
    <property type="match status" value="1"/>
</dbReference>
<dbReference type="Proteomes" id="UP001159427">
    <property type="component" value="Unassembled WGS sequence"/>
</dbReference>
<comment type="caution">
    <text evidence="4">The sequence shown here is derived from an EMBL/GenBank/DDBJ whole genome shotgun (WGS) entry which is preliminary data.</text>
</comment>
<name>A0ABN8MMW5_9CNID</name>
<evidence type="ECO:0000256" key="1">
    <source>
        <dbReference type="ARBA" id="ARBA00022884"/>
    </source>
</evidence>
<dbReference type="EMBL" id="CALNXI010000582">
    <property type="protein sequence ID" value="CAH3029592.1"/>
    <property type="molecule type" value="Genomic_DNA"/>
</dbReference>
<proteinExistence type="predicted"/>
<protein>
    <recommendedName>
        <fullName evidence="3">RRM domain-containing protein</fullName>
    </recommendedName>
</protein>
<dbReference type="InterPro" id="IPR000504">
    <property type="entry name" value="RRM_dom"/>
</dbReference>
<sequence length="243" mass="26648">MIRYEDTKLLKLFVGGLPYETDDQTLREYFEQFGEIREAVVIKDRDTQKSKGYGFVTFHDKESAEKACVNRRPVIDGRTANVNLAYIGAKVKPTKGCGKNVMTSYGYGYKQNTVIGSQQFPCNFSTGFSQPITAQPLQTVSLLTPQSPNGHIPASGGIPPTAPAPVQLIEYNGVPTLVFGTTMYDQIYYSPASYVPSPTLSPPSSVATSFTYQTVAPQSPPFNSLNGQQFFPTHVEIIGQPQL</sequence>
<dbReference type="Gene3D" id="3.30.70.330">
    <property type="match status" value="1"/>
</dbReference>
<reference evidence="4 5" key="1">
    <citation type="submission" date="2022-05" db="EMBL/GenBank/DDBJ databases">
        <authorList>
            <consortium name="Genoscope - CEA"/>
            <person name="William W."/>
        </authorList>
    </citation>
    <scope>NUCLEOTIDE SEQUENCE [LARGE SCALE GENOMIC DNA]</scope>
</reference>
<evidence type="ECO:0000256" key="2">
    <source>
        <dbReference type="PROSITE-ProRule" id="PRU00176"/>
    </source>
</evidence>
<keyword evidence="1 2" id="KW-0694">RNA-binding</keyword>
<dbReference type="CDD" id="cd12384">
    <property type="entry name" value="RRM_RBM24_RBM38_like"/>
    <property type="match status" value="1"/>
</dbReference>
<dbReference type="SMART" id="SM00360">
    <property type="entry name" value="RRM"/>
    <property type="match status" value="1"/>
</dbReference>
<dbReference type="InterPro" id="IPR012677">
    <property type="entry name" value="Nucleotide-bd_a/b_plait_sf"/>
</dbReference>
<dbReference type="Pfam" id="PF00076">
    <property type="entry name" value="RRM_1"/>
    <property type="match status" value="1"/>
</dbReference>
<dbReference type="PROSITE" id="PS50102">
    <property type="entry name" value="RRM"/>
    <property type="match status" value="1"/>
</dbReference>
<evidence type="ECO:0000313" key="4">
    <source>
        <dbReference type="EMBL" id="CAH3029592.1"/>
    </source>
</evidence>
<feature type="domain" description="RRM" evidence="3">
    <location>
        <begin position="10"/>
        <end position="87"/>
    </location>
</feature>
<evidence type="ECO:0000313" key="5">
    <source>
        <dbReference type="Proteomes" id="UP001159427"/>
    </source>
</evidence>
<evidence type="ECO:0000259" key="3">
    <source>
        <dbReference type="PROSITE" id="PS50102"/>
    </source>
</evidence>
<keyword evidence="5" id="KW-1185">Reference proteome</keyword>